<keyword evidence="7" id="KW-0677">Repeat</keyword>
<feature type="domain" description="Cadherin" evidence="15">
    <location>
        <begin position="4"/>
        <end position="39"/>
    </location>
</feature>
<feature type="domain" description="Cadherin" evidence="15">
    <location>
        <begin position="969"/>
        <end position="1075"/>
    </location>
</feature>
<evidence type="ECO:0000256" key="12">
    <source>
        <dbReference type="ARBA" id="ARBA00023157"/>
    </source>
</evidence>
<feature type="domain" description="Cadherin" evidence="15">
    <location>
        <begin position="655"/>
        <end position="757"/>
    </location>
</feature>
<sequence>MGTWELYFKAYDSKIGPDQVREEKLTIFIKDVNDNAPKFTEPFYQKEVPEDKDPDRPLSSNVTLVIKVKDIQDSPPYFQGLPYVTQISENVDINARLPVQVFAIDRDIGVPNEIRYLLKSDSEKCRGLFRIDPNNGTVYTDTSNLDRDDTPINDNDIDGVCRLTLEAKELNSSGLPQHGNDTTTTPFVITILDKNDNLPKFNYSEYQAQVDENTTNIALTIAEPEGIVVTDIDQTDNNEFEISVQYLNGSDFDGIKPDPKSIRGSGNIQLRLANQFKFDFEVIQTAQYRLVATEKGKSNATSEQTCIISITINDINDNYPVFTASSYTANASEYLSDTPFESESILNVTATDLDSGIRGNLTFTLGGDPHFSVSKLNATTAEIRTVNVISSEGVLDRETRDKYYLTIEASDGEGGRSNARLNVFITDLNDNSPVFVQGYRQFSVKENQPTFDSEIVINATDNDQRNLSNSQVRYKLHTPSYLEKNFTIDNITGNITLSTEIDFEGLDRIDGKVTLIVEAYDLGSPSMSTNESIDINFQDVNDNVPEFTNQTFIMTVVENADSGWHVGTVSATDQDGTPTNSKLTYYIDKGDREKFRMNGATGDITVDHGAKIDREEYAMYNITVLAIDRGTPSLNSSALLFINITDQNDAQPKFNQSTYVTSVNESADINTTFAVCPANDEDLDALLMYSIIKVVPSYSPGAMGNESADDYFGITTDGHIYVKSVSVLDREVISHVQLNQPYVEIDIEDTNDNPPKFIESGPVLIYEGTLGGYVLTLTALDPDMNPILSYSIVDNPLKAFDIDRRTGVVTRNKSVTIDREKNESLIMNVSVTDIVHTIYTNINLTILDVNDNNPIFTPNSFTTNLTENNGTDTYTDEFVIAVTATDADSGNNALLTYAIIEGNENNIFRLNNTTVGNISVSGNLDREKTDKYIVTIEAKDQPVSETPRTGTATVTIYINDVNDNAPTFQKPYYCETVLENAKVNDTLQTLAVATDGDSGPNKTISYTFTETHINITNLFGIDEVTGRIRVKSSLKNMYGFYSLTVTATDHGVEQLFGSTNYTIYVEDLNDNIPRLIDPPTDVKIYECARNGTTLVKLNATDEDDEANGNGLIEFYFLDKSEDPNSTFFIINNKTGKISTVASLKSLVHQHKYSLRIQVRDHGDPSLTSPSHDMEIEIIDVNDNPPEFGKDSTTAEVSENVSNITFTTVTAHDEDENSVIRYSIVKNFNTWFEVNEKSGRISIMKKIDREEFPNITIRVRATDITERDITVDCDNTPQMVSNTTEMDVRITILDQNDNPPQFNSTFLSRGIRRNVNLKTLIIDLKTTVNPDPDLGENAVHRFAFNGDFTFSNSDLKNKILQTKVGQCPDNQDGSAVCITSNGTLTTNILFEENMKGYISIPLVAADAAGNSTTTLRIDIISDDQTAAMLIYDNKAFVQTNQDEILRILSQITGYEFVADGIESYQKDGISDAFRTYLFFHVIVENDKVASATEAKSTNPLLNREEDLSKIDYDRFEPEDDIESVTSYDSHQFKKGMENLGDEEKVATLDMYEDEIVVQHGDIDALAMVLEQHKQEKAACRESLIENENIDGHLSSEDFTHSFDNEGFQLSLETTEV</sequence>
<dbReference type="SUPFAM" id="SSF49313">
    <property type="entry name" value="Cadherin-like"/>
    <property type="match status" value="12"/>
</dbReference>
<evidence type="ECO:0000256" key="1">
    <source>
        <dbReference type="ARBA" id="ARBA00004251"/>
    </source>
</evidence>
<dbReference type="GO" id="GO:0005509">
    <property type="term" value="F:calcium ion binding"/>
    <property type="evidence" value="ECO:0007669"/>
    <property type="project" value="UniProtKB-UniRule"/>
</dbReference>
<evidence type="ECO:0000259" key="15">
    <source>
        <dbReference type="PROSITE" id="PS50268"/>
    </source>
</evidence>
<feature type="domain" description="Cadherin" evidence="15">
    <location>
        <begin position="771"/>
        <end position="856"/>
    </location>
</feature>
<dbReference type="GO" id="GO:0007156">
    <property type="term" value="P:homophilic cell adhesion via plasma membrane adhesion molecules"/>
    <property type="evidence" value="ECO:0007669"/>
    <property type="project" value="InterPro"/>
</dbReference>
<dbReference type="PANTHER" id="PTHR24026:SF126">
    <property type="entry name" value="PROTOCADHERIN FAT 4"/>
    <property type="match status" value="1"/>
</dbReference>
<name>A0A8S3U1Z7_MYTED</name>
<protein>
    <submittedName>
        <fullName evidence="16">CDH23</fullName>
    </submittedName>
</protein>
<accession>A0A8S3U1Z7</accession>
<reference evidence="16" key="1">
    <citation type="submission" date="2021-03" db="EMBL/GenBank/DDBJ databases">
        <authorList>
            <person name="Bekaert M."/>
        </authorList>
    </citation>
    <scope>NUCLEOTIDE SEQUENCE</scope>
</reference>
<feature type="domain" description="Cadherin" evidence="15">
    <location>
        <begin position="548"/>
        <end position="654"/>
    </location>
</feature>
<proteinExistence type="predicted"/>
<evidence type="ECO:0000256" key="5">
    <source>
        <dbReference type="ARBA" id="ARBA00022723"/>
    </source>
</evidence>
<evidence type="ECO:0000313" key="16">
    <source>
        <dbReference type="EMBL" id="CAG2237929.1"/>
    </source>
</evidence>
<keyword evidence="11" id="KW-0472">Membrane</keyword>
<feature type="domain" description="Cadherin" evidence="15">
    <location>
        <begin position="79"/>
        <end position="201"/>
    </location>
</feature>
<evidence type="ECO:0000256" key="10">
    <source>
        <dbReference type="ARBA" id="ARBA00022989"/>
    </source>
</evidence>
<dbReference type="OrthoDB" id="6510378at2759"/>
<dbReference type="FunFam" id="2.60.40.60:FF:000123">
    <property type="entry name" value="Protocadherin beta 4"/>
    <property type="match status" value="1"/>
</dbReference>
<evidence type="ECO:0000256" key="14">
    <source>
        <dbReference type="PROSITE-ProRule" id="PRU00043"/>
    </source>
</evidence>
<keyword evidence="12" id="KW-1015">Disulfide bond</keyword>
<feature type="domain" description="Cadherin" evidence="15">
    <location>
        <begin position="436"/>
        <end position="547"/>
    </location>
</feature>
<dbReference type="Gene3D" id="2.60.40.60">
    <property type="entry name" value="Cadherins"/>
    <property type="match status" value="12"/>
</dbReference>
<keyword evidence="13" id="KW-0325">Glycoprotein</keyword>
<keyword evidence="5" id="KW-0479">Metal-binding</keyword>
<feature type="domain" description="Cadherin" evidence="15">
    <location>
        <begin position="857"/>
        <end position="968"/>
    </location>
</feature>
<dbReference type="PROSITE" id="PS00232">
    <property type="entry name" value="CADHERIN_1"/>
    <property type="match status" value="7"/>
</dbReference>
<evidence type="ECO:0000256" key="8">
    <source>
        <dbReference type="ARBA" id="ARBA00022837"/>
    </source>
</evidence>
<evidence type="ECO:0000256" key="11">
    <source>
        <dbReference type="ARBA" id="ARBA00023136"/>
    </source>
</evidence>
<comment type="subcellular location">
    <subcellularLocation>
        <location evidence="1">Cell membrane</location>
        <topology evidence="1">Single-pass type I membrane protein</topology>
    </subcellularLocation>
</comment>
<keyword evidence="6" id="KW-0732">Signal</keyword>
<dbReference type="Proteomes" id="UP000683360">
    <property type="component" value="Unassembled WGS sequence"/>
</dbReference>
<feature type="domain" description="Cadherin" evidence="15">
    <location>
        <begin position="1076"/>
        <end position="1187"/>
    </location>
</feature>
<keyword evidence="10" id="KW-1133">Transmembrane helix</keyword>
<feature type="domain" description="Cadherin" evidence="15">
    <location>
        <begin position="202"/>
        <end position="322"/>
    </location>
</feature>
<dbReference type="CDD" id="cd11304">
    <property type="entry name" value="Cadherin_repeat"/>
    <property type="match status" value="10"/>
</dbReference>
<dbReference type="PANTHER" id="PTHR24026">
    <property type="entry name" value="FAT ATYPICAL CADHERIN-RELATED"/>
    <property type="match status" value="1"/>
</dbReference>
<keyword evidence="3" id="KW-0245">EGF-like domain</keyword>
<evidence type="ECO:0000256" key="4">
    <source>
        <dbReference type="ARBA" id="ARBA00022692"/>
    </source>
</evidence>
<gene>
    <name evidence="16" type="ORF">MEDL_50383</name>
</gene>
<dbReference type="InterPro" id="IPR020894">
    <property type="entry name" value="Cadherin_CS"/>
</dbReference>
<dbReference type="InterPro" id="IPR015919">
    <property type="entry name" value="Cadherin-like_sf"/>
</dbReference>
<keyword evidence="9" id="KW-0130">Cell adhesion</keyword>
<evidence type="ECO:0000256" key="9">
    <source>
        <dbReference type="ARBA" id="ARBA00022889"/>
    </source>
</evidence>
<evidence type="ECO:0000313" key="17">
    <source>
        <dbReference type="Proteomes" id="UP000683360"/>
    </source>
</evidence>
<dbReference type="InterPro" id="IPR002126">
    <property type="entry name" value="Cadherin-like_dom"/>
</dbReference>
<dbReference type="PROSITE" id="PS50268">
    <property type="entry name" value="CADHERIN_2"/>
    <property type="match status" value="12"/>
</dbReference>
<keyword evidence="4" id="KW-0812">Transmembrane</keyword>
<evidence type="ECO:0000256" key="13">
    <source>
        <dbReference type="ARBA" id="ARBA00023180"/>
    </source>
</evidence>
<dbReference type="PRINTS" id="PR00205">
    <property type="entry name" value="CADHERIN"/>
</dbReference>
<feature type="domain" description="Cadherin" evidence="15">
    <location>
        <begin position="345"/>
        <end position="435"/>
    </location>
</feature>
<dbReference type="GO" id="GO:0005886">
    <property type="term" value="C:plasma membrane"/>
    <property type="evidence" value="ECO:0007669"/>
    <property type="project" value="UniProtKB-SubCell"/>
</dbReference>
<evidence type="ECO:0000256" key="6">
    <source>
        <dbReference type="ARBA" id="ARBA00022729"/>
    </source>
</evidence>
<evidence type="ECO:0000256" key="3">
    <source>
        <dbReference type="ARBA" id="ARBA00022536"/>
    </source>
</evidence>
<feature type="domain" description="Cadherin" evidence="15">
    <location>
        <begin position="1188"/>
        <end position="1301"/>
    </location>
</feature>
<dbReference type="EMBL" id="CAJPWZ010002409">
    <property type="protein sequence ID" value="CAG2237929.1"/>
    <property type="molecule type" value="Genomic_DNA"/>
</dbReference>
<evidence type="ECO:0000256" key="7">
    <source>
        <dbReference type="ARBA" id="ARBA00022737"/>
    </source>
</evidence>
<evidence type="ECO:0000256" key="2">
    <source>
        <dbReference type="ARBA" id="ARBA00022475"/>
    </source>
</evidence>
<dbReference type="SMART" id="SM00112">
    <property type="entry name" value="CA"/>
    <property type="match status" value="11"/>
</dbReference>
<keyword evidence="8 14" id="KW-0106">Calcium</keyword>
<dbReference type="FunFam" id="2.60.40.60:FF:000024">
    <property type="entry name" value="FAT atypical cadherin 3"/>
    <property type="match status" value="1"/>
</dbReference>
<organism evidence="16 17">
    <name type="scientific">Mytilus edulis</name>
    <name type="common">Blue mussel</name>
    <dbReference type="NCBI Taxonomy" id="6550"/>
    <lineage>
        <taxon>Eukaryota</taxon>
        <taxon>Metazoa</taxon>
        <taxon>Spiralia</taxon>
        <taxon>Lophotrochozoa</taxon>
        <taxon>Mollusca</taxon>
        <taxon>Bivalvia</taxon>
        <taxon>Autobranchia</taxon>
        <taxon>Pteriomorphia</taxon>
        <taxon>Mytilida</taxon>
        <taxon>Mytiloidea</taxon>
        <taxon>Mytilidae</taxon>
        <taxon>Mytilinae</taxon>
        <taxon>Mytilus</taxon>
    </lineage>
</organism>
<keyword evidence="2" id="KW-1003">Cell membrane</keyword>
<keyword evidence="17" id="KW-1185">Reference proteome</keyword>
<dbReference type="Pfam" id="PF00028">
    <property type="entry name" value="Cadherin"/>
    <property type="match status" value="8"/>
</dbReference>
<comment type="caution">
    <text evidence="16">The sequence shown here is derived from an EMBL/GenBank/DDBJ whole genome shotgun (WGS) entry which is preliminary data.</text>
</comment>